<keyword evidence="2" id="KW-1185">Reference proteome</keyword>
<evidence type="ECO:0000313" key="1">
    <source>
        <dbReference type="EMBL" id="MCR0982775.1"/>
    </source>
</evidence>
<dbReference type="InterPro" id="IPR008928">
    <property type="entry name" value="6-hairpin_glycosidase_sf"/>
</dbReference>
<protein>
    <submittedName>
        <fullName evidence="1">Uncharacterized protein</fullName>
    </submittedName>
</protein>
<accession>A0ABT1X3T7</accession>
<dbReference type="SUPFAM" id="SSF48208">
    <property type="entry name" value="Six-hairpin glycosidases"/>
    <property type="match status" value="1"/>
</dbReference>
<gene>
    <name evidence="1" type="ORF">NRP21_12020</name>
</gene>
<dbReference type="RefSeq" id="WP_257716436.1">
    <property type="nucleotide sequence ID" value="NZ_JANJOU010000008.1"/>
</dbReference>
<dbReference type="EMBL" id="JANJOU010000008">
    <property type="protein sequence ID" value="MCR0982775.1"/>
    <property type="molecule type" value="Genomic_DNA"/>
</dbReference>
<name>A0ABT1X3T7_9PROT</name>
<evidence type="ECO:0000313" key="2">
    <source>
        <dbReference type="Proteomes" id="UP001524642"/>
    </source>
</evidence>
<comment type="caution">
    <text evidence="1">The sequence shown here is derived from an EMBL/GenBank/DDBJ whole genome shotgun (WGS) entry which is preliminary data.</text>
</comment>
<reference evidence="1 2" key="1">
    <citation type="submission" date="2022-06" db="EMBL/GenBank/DDBJ databases">
        <title>Roseomonas CN29.</title>
        <authorList>
            <person name="Cheng Y."/>
            <person name="He X."/>
        </authorList>
    </citation>
    <scope>NUCLEOTIDE SEQUENCE [LARGE SCALE GENOMIC DNA]</scope>
    <source>
        <strain evidence="1 2">CN29</strain>
    </source>
</reference>
<organism evidence="1 2">
    <name type="scientific">Roseomonas populi</name>
    <dbReference type="NCBI Taxonomy" id="3121582"/>
    <lineage>
        <taxon>Bacteria</taxon>
        <taxon>Pseudomonadati</taxon>
        <taxon>Pseudomonadota</taxon>
        <taxon>Alphaproteobacteria</taxon>
        <taxon>Acetobacterales</taxon>
        <taxon>Roseomonadaceae</taxon>
        <taxon>Roseomonas</taxon>
    </lineage>
</organism>
<proteinExistence type="predicted"/>
<sequence>MAGARALLRETDRAWATLDPAAAALDHGVGIFTEMADPPTGEYLGSLPQGLAHLAHIMALNVLEGQRGC</sequence>
<dbReference type="Proteomes" id="UP001524642">
    <property type="component" value="Unassembled WGS sequence"/>
</dbReference>